<gene>
    <name evidence="1" type="ORF">RHMOL_Rhmol08G0067200</name>
</gene>
<dbReference type="Proteomes" id="UP001062846">
    <property type="component" value="Chromosome 8"/>
</dbReference>
<comment type="caution">
    <text evidence="1">The sequence shown here is derived from an EMBL/GenBank/DDBJ whole genome shotgun (WGS) entry which is preliminary data.</text>
</comment>
<organism evidence="1 2">
    <name type="scientific">Rhododendron molle</name>
    <name type="common">Chinese azalea</name>
    <name type="synonym">Azalea mollis</name>
    <dbReference type="NCBI Taxonomy" id="49168"/>
    <lineage>
        <taxon>Eukaryota</taxon>
        <taxon>Viridiplantae</taxon>
        <taxon>Streptophyta</taxon>
        <taxon>Embryophyta</taxon>
        <taxon>Tracheophyta</taxon>
        <taxon>Spermatophyta</taxon>
        <taxon>Magnoliopsida</taxon>
        <taxon>eudicotyledons</taxon>
        <taxon>Gunneridae</taxon>
        <taxon>Pentapetalae</taxon>
        <taxon>asterids</taxon>
        <taxon>Ericales</taxon>
        <taxon>Ericaceae</taxon>
        <taxon>Ericoideae</taxon>
        <taxon>Rhodoreae</taxon>
        <taxon>Rhododendron</taxon>
    </lineage>
</organism>
<sequence length="466" mass="52415">MAPCSSRPHLVLFPFMAKGHTIPILHLARLLLHRNTTVTVFTTPANRPFIYDSLSDTEASIIELPFPQNIAGVPVGVESTEKLPSMSLFVPFAAATKLMQPNFEQALQALLNVTCIISDGFLGWTLQSATKFGIPRLVFYGMNNYSQTLARVVTGNGQLSGPELDDEEFAVTNFPWIKLTRNDFDEPFNSREPKGPDFDFLAEQFVATSKSYGIVINSFYELEPLYVEHWNHEFEPKAWCIGPLCSVESAKNEPRSYQKPPWLQWLDQKLAQGSSVLYVAFGSQAEIPSQQMREIADGLEKSNVNFLWVTRKSESELDNGFEERVKERGLVVREWIDQKAILGHESIQGFLSHCGWNSVLESICAKVPILACPMMAEQHLNARMVVEEIKVGLRVQTSNGSVRGFVKSDGLEKMLRELMEGEEGKEVRKKVKEFGEAAKKAKEEGGSSWHTLNQLIDELQALRSDR</sequence>
<evidence type="ECO:0000313" key="1">
    <source>
        <dbReference type="EMBL" id="KAI8541516.1"/>
    </source>
</evidence>
<keyword evidence="2" id="KW-1185">Reference proteome</keyword>
<accession>A0ACC0ML90</accession>
<protein>
    <submittedName>
        <fullName evidence="1">Uncharacterized protein</fullName>
    </submittedName>
</protein>
<name>A0ACC0ML90_RHOML</name>
<proteinExistence type="predicted"/>
<dbReference type="EMBL" id="CM046395">
    <property type="protein sequence ID" value="KAI8541516.1"/>
    <property type="molecule type" value="Genomic_DNA"/>
</dbReference>
<evidence type="ECO:0000313" key="2">
    <source>
        <dbReference type="Proteomes" id="UP001062846"/>
    </source>
</evidence>
<reference evidence="1" key="1">
    <citation type="submission" date="2022-02" db="EMBL/GenBank/DDBJ databases">
        <title>Plant Genome Project.</title>
        <authorList>
            <person name="Zhang R.-G."/>
        </authorList>
    </citation>
    <scope>NUCLEOTIDE SEQUENCE</scope>
    <source>
        <strain evidence="1">AT1</strain>
    </source>
</reference>